<dbReference type="CDD" id="cd00293">
    <property type="entry name" value="USP-like"/>
    <property type="match status" value="1"/>
</dbReference>
<evidence type="ECO:0000313" key="3">
    <source>
        <dbReference type="EMBL" id="AXA43027.1"/>
    </source>
</evidence>
<evidence type="ECO:0000259" key="2">
    <source>
        <dbReference type="PROSITE" id="PS50109"/>
    </source>
</evidence>
<dbReference type="EMBL" id="CP030761">
    <property type="protein sequence ID" value="AXA43027.1"/>
    <property type="molecule type" value="Genomic_DNA"/>
</dbReference>
<dbReference type="InterPro" id="IPR005467">
    <property type="entry name" value="His_kinase_dom"/>
</dbReference>
<geneLocation type="plasmid" evidence="3 4">
    <name>unnamed1</name>
</geneLocation>
<dbReference type="PRINTS" id="PR01438">
    <property type="entry name" value="UNVRSLSTRESS"/>
</dbReference>
<dbReference type="InterPro" id="IPR006016">
    <property type="entry name" value="UspA"/>
</dbReference>
<comment type="similarity">
    <text evidence="1">Belongs to the universal stress protein A family.</text>
</comment>
<organism evidence="3 4">
    <name type="scientific">Rhizobium leguminosarum</name>
    <dbReference type="NCBI Taxonomy" id="384"/>
    <lineage>
        <taxon>Bacteria</taxon>
        <taxon>Pseudomonadati</taxon>
        <taxon>Pseudomonadota</taxon>
        <taxon>Alphaproteobacteria</taxon>
        <taxon>Hyphomicrobiales</taxon>
        <taxon>Rhizobiaceae</taxon>
        <taxon>Rhizobium/Agrobacterium group</taxon>
        <taxon>Rhizobium</taxon>
    </lineage>
</organism>
<proteinExistence type="inferred from homology"/>
<dbReference type="InterPro" id="IPR014729">
    <property type="entry name" value="Rossmann-like_a/b/a_fold"/>
</dbReference>
<dbReference type="PANTHER" id="PTHR43065">
    <property type="entry name" value="SENSOR HISTIDINE KINASE"/>
    <property type="match status" value="1"/>
</dbReference>
<keyword evidence="3" id="KW-0614">Plasmid</keyword>
<dbReference type="SUPFAM" id="SSF52402">
    <property type="entry name" value="Adenine nucleotide alpha hydrolases-like"/>
    <property type="match status" value="1"/>
</dbReference>
<reference evidence="3 4" key="1">
    <citation type="submission" date="2018-07" db="EMBL/GenBank/DDBJ databases">
        <title>Rhizobium leguminosarum strain:ATCC 14479 Genome sequencing and assembly.</title>
        <authorList>
            <person name="Chakraborty R."/>
        </authorList>
    </citation>
    <scope>NUCLEOTIDE SEQUENCE [LARGE SCALE GENOMIC DNA]</scope>
    <source>
        <strain evidence="3 4">ATCC 14479</strain>
        <plasmid evidence="4">Plasmid unnamed1</plasmid>
    </source>
</reference>
<gene>
    <name evidence="3" type="ORF">DLJ82_5466</name>
</gene>
<dbReference type="AlphaFoldDB" id="A0A2Z4YNN4"/>
<name>A0A2Z4YNN4_RHILE</name>
<dbReference type="Gene3D" id="3.40.50.620">
    <property type="entry name" value="HUPs"/>
    <property type="match status" value="1"/>
</dbReference>
<dbReference type="InterPro" id="IPR003594">
    <property type="entry name" value="HATPase_dom"/>
</dbReference>
<dbReference type="Pfam" id="PF02518">
    <property type="entry name" value="HATPase_c"/>
    <property type="match status" value="1"/>
</dbReference>
<dbReference type="SUPFAM" id="SSF55874">
    <property type="entry name" value="ATPase domain of HSP90 chaperone/DNA topoisomerase II/histidine kinase"/>
    <property type="match status" value="1"/>
</dbReference>
<dbReference type="Proteomes" id="UP000251166">
    <property type="component" value="Plasmid unnamed1"/>
</dbReference>
<accession>A0A2Z4YNN4</accession>
<dbReference type="InterPro" id="IPR036890">
    <property type="entry name" value="HATPase_C_sf"/>
</dbReference>
<dbReference type="Pfam" id="PF00582">
    <property type="entry name" value="Usp"/>
    <property type="match status" value="1"/>
</dbReference>
<dbReference type="PROSITE" id="PS50109">
    <property type="entry name" value="HIS_KIN"/>
    <property type="match status" value="1"/>
</dbReference>
<evidence type="ECO:0000256" key="1">
    <source>
        <dbReference type="ARBA" id="ARBA00008791"/>
    </source>
</evidence>
<dbReference type="SMART" id="SM00387">
    <property type="entry name" value="HATPase_c"/>
    <property type="match status" value="1"/>
</dbReference>
<feature type="domain" description="Histidine kinase" evidence="2">
    <location>
        <begin position="1"/>
        <end position="103"/>
    </location>
</feature>
<protein>
    <submittedName>
        <fullName evidence="3">Universal stress family protein</fullName>
    </submittedName>
</protein>
<sequence>MPCRAVAKPSIEISRAKLDVDYAQMYPEVRAGDYVLISVTDTGGGMSAEVKQRAFEPFFTTNVGTGTGLSMVYGFAKQSDGCIQLYSEMGQGTSVRIFLPAVQKATGLRGFDSDQSSCGPGLLSSLKEEETSMFLNILIPTDGSALARSAVEKAVAFARDANATVTFVTVIEPFHVFSVESDQLSNTREEYRRLADAQASQFLTDAEIQARDQGVVSHTVKVENDEVHSAIIETALNHGCDLIAMASHGRGGVGTLLLGSVTVKVLSHSRIPVLVYR</sequence>
<dbReference type="PANTHER" id="PTHR43065:SF49">
    <property type="entry name" value="HISTIDINE KINASE"/>
    <property type="match status" value="1"/>
</dbReference>
<dbReference type="InterPro" id="IPR006015">
    <property type="entry name" value="Universal_stress_UspA"/>
</dbReference>
<dbReference type="Gene3D" id="3.30.565.10">
    <property type="entry name" value="Histidine kinase-like ATPase, C-terminal domain"/>
    <property type="match status" value="1"/>
</dbReference>
<evidence type="ECO:0000313" key="4">
    <source>
        <dbReference type="Proteomes" id="UP000251166"/>
    </source>
</evidence>